<dbReference type="SMART" id="SM00850">
    <property type="entry name" value="LytTR"/>
    <property type="match status" value="1"/>
</dbReference>
<gene>
    <name evidence="2" type="ORF">IPP15_08175</name>
</gene>
<comment type="caution">
    <text evidence="2">The sequence shown here is derived from an EMBL/GenBank/DDBJ whole genome shotgun (WGS) entry which is preliminary data.</text>
</comment>
<dbReference type="PROSITE" id="PS50930">
    <property type="entry name" value="HTH_LYTTR"/>
    <property type="match status" value="1"/>
</dbReference>
<sequence>MMNTQPISFRTSKVIPLTTGQRLNVVRRNEDVNENDVSVSKEIFAIATKGKIEMILFSEIVFVKSESNYIRFHLKDKGMVFAAKTLKEVCGVLEKAGFIRVHKSFMLHPSVVKQYDINHGLLLLRSGEKIPVSRSNKKMVAEKLLTCSC</sequence>
<reference evidence="2 3" key="1">
    <citation type="submission" date="2020-10" db="EMBL/GenBank/DDBJ databases">
        <title>Connecting structure to function with the recovery of over 1000 high-quality activated sludge metagenome-assembled genomes encoding full-length rRNA genes using long-read sequencing.</title>
        <authorList>
            <person name="Singleton C.M."/>
            <person name="Petriglieri F."/>
            <person name="Kristensen J.M."/>
            <person name="Kirkegaard R.H."/>
            <person name="Michaelsen T.Y."/>
            <person name="Andersen M.H."/>
            <person name="Karst S.M."/>
            <person name="Dueholm M.S."/>
            <person name="Nielsen P.H."/>
            <person name="Albertsen M."/>
        </authorList>
    </citation>
    <scope>NUCLEOTIDE SEQUENCE [LARGE SCALE GENOMIC DNA]</scope>
    <source>
        <strain evidence="2">Ribe_18-Q3-R11-54_MAXAC.273</strain>
    </source>
</reference>
<dbReference type="AlphaFoldDB" id="A0A9D7SV10"/>
<organism evidence="2 3">
    <name type="scientific">Candidatus Opimibacter skivensis</name>
    <dbReference type="NCBI Taxonomy" id="2982028"/>
    <lineage>
        <taxon>Bacteria</taxon>
        <taxon>Pseudomonadati</taxon>
        <taxon>Bacteroidota</taxon>
        <taxon>Saprospiria</taxon>
        <taxon>Saprospirales</taxon>
        <taxon>Saprospiraceae</taxon>
        <taxon>Candidatus Opimibacter</taxon>
    </lineage>
</organism>
<dbReference type="Pfam" id="PF04397">
    <property type="entry name" value="LytTR"/>
    <property type="match status" value="1"/>
</dbReference>
<accession>A0A9D7SV10</accession>
<evidence type="ECO:0000313" key="2">
    <source>
        <dbReference type="EMBL" id="MBK9982387.1"/>
    </source>
</evidence>
<proteinExistence type="predicted"/>
<evidence type="ECO:0000313" key="3">
    <source>
        <dbReference type="Proteomes" id="UP000808337"/>
    </source>
</evidence>
<dbReference type="EMBL" id="JADKGY010000006">
    <property type="protein sequence ID" value="MBK9982387.1"/>
    <property type="molecule type" value="Genomic_DNA"/>
</dbReference>
<feature type="domain" description="HTH LytTR-type" evidence="1">
    <location>
        <begin position="44"/>
        <end position="146"/>
    </location>
</feature>
<dbReference type="Gene3D" id="2.40.50.1020">
    <property type="entry name" value="LytTr DNA-binding domain"/>
    <property type="match status" value="1"/>
</dbReference>
<name>A0A9D7SV10_9BACT</name>
<dbReference type="Proteomes" id="UP000808337">
    <property type="component" value="Unassembled WGS sequence"/>
</dbReference>
<protein>
    <submittedName>
        <fullName evidence="2">LytTR family transcriptional regulator</fullName>
    </submittedName>
</protein>
<dbReference type="InterPro" id="IPR007492">
    <property type="entry name" value="LytTR_DNA-bd_dom"/>
</dbReference>
<dbReference type="GO" id="GO:0003677">
    <property type="term" value="F:DNA binding"/>
    <property type="evidence" value="ECO:0007669"/>
    <property type="project" value="InterPro"/>
</dbReference>
<evidence type="ECO:0000259" key="1">
    <source>
        <dbReference type="PROSITE" id="PS50930"/>
    </source>
</evidence>